<dbReference type="GO" id="GO:0005694">
    <property type="term" value="C:chromosome"/>
    <property type="evidence" value="ECO:0007669"/>
    <property type="project" value="UniProtKB-SubCell"/>
</dbReference>
<gene>
    <name evidence="8" type="ORF">FAZ98_17575</name>
</gene>
<dbReference type="Gene3D" id="2.170.270.10">
    <property type="entry name" value="SET domain"/>
    <property type="match status" value="1"/>
</dbReference>
<dbReference type="GO" id="GO:0008168">
    <property type="term" value="F:methyltransferase activity"/>
    <property type="evidence" value="ECO:0007669"/>
    <property type="project" value="UniProtKB-KW"/>
</dbReference>
<dbReference type="InterPro" id="IPR003616">
    <property type="entry name" value="Post-SET_dom"/>
</dbReference>
<dbReference type="PROSITE" id="PS50280">
    <property type="entry name" value="SET"/>
    <property type="match status" value="1"/>
</dbReference>
<dbReference type="OrthoDB" id="9790349at2"/>
<dbReference type="InterPro" id="IPR046341">
    <property type="entry name" value="SET_dom_sf"/>
</dbReference>
<keyword evidence="3 8" id="KW-0489">Methyltransferase</keyword>
<evidence type="ECO:0000313" key="8">
    <source>
        <dbReference type="EMBL" id="QGZ63586.1"/>
    </source>
</evidence>
<accession>A0A7Z2GKR4</accession>
<evidence type="ECO:0000256" key="2">
    <source>
        <dbReference type="ARBA" id="ARBA00022454"/>
    </source>
</evidence>
<keyword evidence="5" id="KW-0949">S-adenosyl-L-methionine</keyword>
<sequence>MTRRIAVRRSPVHGRGVYALRPLRAGERILEYKGKILSWRSATRRYNRREEGAHTFLFGLSDGRVIDGGQGGNSSRWFNHACEANCETVEIDGRVFIEARRDIHAGEELFIDYALELPSDACEDTIREYVCRCGTPVCRGTMLGAGESASE</sequence>
<organism evidence="8 9">
    <name type="scientific">Paraburkholderia acidisoli</name>
    <dbReference type="NCBI Taxonomy" id="2571748"/>
    <lineage>
        <taxon>Bacteria</taxon>
        <taxon>Pseudomonadati</taxon>
        <taxon>Pseudomonadota</taxon>
        <taxon>Betaproteobacteria</taxon>
        <taxon>Burkholderiales</taxon>
        <taxon>Burkholderiaceae</taxon>
        <taxon>Paraburkholderia</taxon>
    </lineage>
</organism>
<dbReference type="GO" id="GO:0032259">
    <property type="term" value="P:methylation"/>
    <property type="evidence" value="ECO:0007669"/>
    <property type="project" value="UniProtKB-KW"/>
</dbReference>
<protein>
    <submittedName>
        <fullName evidence="8">SET domain-containing protein-lysine N-methyltransferase</fullName>
    </submittedName>
</protein>
<reference evidence="8 9" key="1">
    <citation type="submission" date="2019-12" db="EMBL/GenBank/DDBJ databases">
        <title>Paraburkholderia acidiphila 7Q-K02 sp. nov and Paraburkholderia acidisoli DHF22 sp. nov., two strains isolated from forest soil.</title>
        <authorList>
            <person name="Gao Z."/>
            <person name="Qiu L."/>
        </authorList>
    </citation>
    <scope>NUCLEOTIDE SEQUENCE [LARGE SCALE GENOMIC DNA]</scope>
    <source>
        <strain evidence="8 9">DHF22</strain>
    </source>
</reference>
<evidence type="ECO:0000259" key="7">
    <source>
        <dbReference type="PROSITE" id="PS50868"/>
    </source>
</evidence>
<dbReference type="SUPFAM" id="SSF82199">
    <property type="entry name" value="SET domain"/>
    <property type="match status" value="1"/>
</dbReference>
<evidence type="ECO:0000256" key="4">
    <source>
        <dbReference type="ARBA" id="ARBA00022679"/>
    </source>
</evidence>
<dbReference type="PROSITE" id="PS50868">
    <property type="entry name" value="POST_SET"/>
    <property type="match status" value="1"/>
</dbReference>
<feature type="domain" description="Post-SET" evidence="7">
    <location>
        <begin position="127"/>
        <end position="143"/>
    </location>
</feature>
<dbReference type="InterPro" id="IPR001214">
    <property type="entry name" value="SET_dom"/>
</dbReference>
<evidence type="ECO:0000259" key="6">
    <source>
        <dbReference type="PROSITE" id="PS50280"/>
    </source>
</evidence>
<keyword evidence="2" id="KW-0158">Chromosome</keyword>
<dbReference type="RefSeq" id="WP_158952579.1">
    <property type="nucleotide sequence ID" value="NZ_CP046914.1"/>
</dbReference>
<name>A0A7Z2GKR4_9BURK</name>
<evidence type="ECO:0000256" key="5">
    <source>
        <dbReference type="ARBA" id="ARBA00022691"/>
    </source>
</evidence>
<dbReference type="Proteomes" id="UP000433577">
    <property type="component" value="Chromosome 2"/>
</dbReference>
<dbReference type="KEGG" id="pacs:FAZ98_17575"/>
<dbReference type="SMART" id="SM00317">
    <property type="entry name" value="SET"/>
    <property type="match status" value="1"/>
</dbReference>
<keyword evidence="9" id="KW-1185">Reference proteome</keyword>
<feature type="domain" description="SET" evidence="6">
    <location>
        <begin position="3"/>
        <end position="114"/>
    </location>
</feature>
<dbReference type="InterPro" id="IPR050777">
    <property type="entry name" value="SET2_Histone-Lys_MeTrsfase"/>
</dbReference>
<evidence type="ECO:0000256" key="3">
    <source>
        <dbReference type="ARBA" id="ARBA00022603"/>
    </source>
</evidence>
<proteinExistence type="predicted"/>
<evidence type="ECO:0000256" key="1">
    <source>
        <dbReference type="ARBA" id="ARBA00004286"/>
    </source>
</evidence>
<comment type="subcellular location">
    <subcellularLocation>
        <location evidence="1">Chromosome</location>
    </subcellularLocation>
</comment>
<dbReference type="PANTHER" id="PTHR22884">
    <property type="entry name" value="SET DOMAIN PROTEINS"/>
    <property type="match status" value="1"/>
</dbReference>
<keyword evidence="4 8" id="KW-0808">Transferase</keyword>
<dbReference type="AlphaFoldDB" id="A0A7Z2GKR4"/>
<dbReference type="Pfam" id="PF00856">
    <property type="entry name" value="SET"/>
    <property type="match status" value="1"/>
</dbReference>
<evidence type="ECO:0000313" key="9">
    <source>
        <dbReference type="Proteomes" id="UP000433577"/>
    </source>
</evidence>
<dbReference type="EMBL" id="CP046914">
    <property type="protein sequence ID" value="QGZ63586.1"/>
    <property type="molecule type" value="Genomic_DNA"/>
</dbReference>